<dbReference type="EMBL" id="CM035432">
    <property type="protein sequence ID" value="KAH7294651.1"/>
    <property type="molecule type" value="Genomic_DNA"/>
</dbReference>
<dbReference type="FunFam" id="2.40.160.10:FF:000003">
    <property type="entry name" value="Outer mitochondrial membrane protein porin"/>
    <property type="match status" value="1"/>
</dbReference>
<keyword evidence="3" id="KW-0813">Transport</keyword>
<dbReference type="GO" id="GO:0005741">
    <property type="term" value="C:mitochondrial outer membrane"/>
    <property type="evidence" value="ECO:0007669"/>
    <property type="project" value="InterPro"/>
</dbReference>
<dbReference type="GO" id="GO:0015288">
    <property type="term" value="F:porin activity"/>
    <property type="evidence" value="ECO:0007669"/>
    <property type="project" value="UniProtKB-KW"/>
</dbReference>
<dbReference type="CDD" id="cd07306">
    <property type="entry name" value="Porin3_VDAC"/>
    <property type="match status" value="1"/>
</dbReference>
<organism evidence="9 10">
    <name type="scientific">Ceratopteris richardii</name>
    <name type="common">Triangle waterfern</name>
    <dbReference type="NCBI Taxonomy" id="49495"/>
    <lineage>
        <taxon>Eukaryota</taxon>
        <taxon>Viridiplantae</taxon>
        <taxon>Streptophyta</taxon>
        <taxon>Embryophyta</taxon>
        <taxon>Tracheophyta</taxon>
        <taxon>Polypodiopsida</taxon>
        <taxon>Polypodiidae</taxon>
        <taxon>Polypodiales</taxon>
        <taxon>Pteridineae</taxon>
        <taxon>Pteridaceae</taxon>
        <taxon>Parkerioideae</taxon>
        <taxon>Ceratopteris</taxon>
    </lineage>
</organism>
<dbReference type="InterPro" id="IPR001925">
    <property type="entry name" value="Porin_Euk"/>
</dbReference>
<dbReference type="OrthoDB" id="7827681at2759"/>
<keyword evidence="7" id="KW-0626">Porin</keyword>
<keyword evidence="5" id="KW-0812">Transmembrane</keyword>
<evidence type="ECO:0000256" key="1">
    <source>
        <dbReference type="ARBA" id="ARBA00004370"/>
    </source>
</evidence>
<evidence type="ECO:0000256" key="6">
    <source>
        <dbReference type="ARBA" id="ARBA00023065"/>
    </source>
</evidence>
<keyword evidence="10" id="KW-1185">Reference proteome</keyword>
<evidence type="ECO:0000313" key="10">
    <source>
        <dbReference type="Proteomes" id="UP000825935"/>
    </source>
</evidence>
<evidence type="ECO:0000256" key="2">
    <source>
        <dbReference type="ARBA" id="ARBA00009624"/>
    </source>
</evidence>
<proteinExistence type="inferred from homology"/>
<dbReference type="Gene3D" id="2.40.160.10">
    <property type="entry name" value="Porin"/>
    <property type="match status" value="1"/>
</dbReference>
<evidence type="ECO:0000256" key="8">
    <source>
        <dbReference type="ARBA" id="ARBA00023136"/>
    </source>
</evidence>
<dbReference type="OMA" id="NKGGIFC"/>
<evidence type="ECO:0000256" key="3">
    <source>
        <dbReference type="ARBA" id="ARBA00022448"/>
    </source>
</evidence>
<protein>
    <submittedName>
        <fullName evidence="9">Uncharacterized protein</fullName>
    </submittedName>
</protein>
<name>A0A8T2RDX1_CERRI</name>
<comment type="similarity">
    <text evidence="2">Belongs to the eukaryotic mitochondrial porin (TC 1.B.8.1) family.</text>
</comment>
<dbReference type="Proteomes" id="UP000825935">
    <property type="component" value="Chromosome 27"/>
</dbReference>
<dbReference type="InterPro" id="IPR027246">
    <property type="entry name" value="Porin_Euk/Tom40"/>
</dbReference>
<reference evidence="9 10" key="1">
    <citation type="submission" date="2021-08" db="EMBL/GenBank/DDBJ databases">
        <title>WGS assembly of Ceratopteris richardii.</title>
        <authorList>
            <person name="Marchant D.B."/>
            <person name="Chen G."/>
            <person name="Jenkins J."/>
            <person name="Shu S."/>
            <person name="Leebens-Mack J."/>
            <person name="Grimwood J."/>
            <person name="Schmutz J."/>
            <person name="Soltis P."/>
            <person name="Soltis D."/>
            <person name="Chen Z.-H."/>
        </authorList>
    </citation>
    <scope>NUCLEOTIDE SEQUENCE [LARGE SCALE GENOMIC DNA]</scope>
    <source>
        <strain evidence="9">Whitten #5841</strain>
        <tissue evidence="9">Leaf</tissue>
    </source>
</reference>
<dbReference type="InterPro" id="IPR023614">
    <property type="entry name" value="Porin_dom_sf"/>
</dbReference>
<dbReference type="PANTHER" id="PTHR11743">
    <property type="entry name" value="VOLTAGE-DEPENDENT ANION-SELECTIVE CHANNEL"/>
    <property type="match status" value="1"/>
</dbReference>
<dbReference type="Pfam" id="PF01459">
    <property type="entry name" value="Porin_3"/>
    <property type="match status" value="1"/>
</dbReference>
<keyword evidence="4" id="KW-1134">Transmembrane beta strand</keyword>
<dbReference type="EMBL" id="CM035432">
    <property type="protein sequence ID" value="KAH7294652.1"/>
    <property type="molecule type" value="Genomic_DNA"/>
</dbReference>
<evidence type="ECO:0000256" key="7">
    <source>
        <dbReference type="ARBA" id="ARBA00023114"/>
    </source>
</evidence>
<accession>A0A8T2RDX1</accession>
<keyword evidence="6" id="KW-0406">Ion transport</keyword>
<dbReference type="PANTHER" id="PTHR11743:SF70">
    <property type="entry name" value="GH26960P-RELATED"/>
    <property type="match status" value="1"/>
</dbReference>
<evidence type="ECO:0000256" key="5">
    <source>
        <dbReference type="ARBA" id="ARBA00022692"/>
    </source>
</evidence>
<keyword evidence="8" id="KW-0472">Membrane</keyword>
<dbReference type="GO" id="GO:0046930">
    <property type="term" value="C:pore complex"/>
    <property type="evidence" value="ECO:0007669"/>
    <property type="project" value="UniProtKB-KW"/>
</dbReference>
<comment type="subcellular location">
    <subcellularLocation>
        <location evidence="1">Membrane</location>
    </subcellularLocation>
</comment>
<dbReference type="PRINTS" id="PR00185">
    <property type="entry name" value="EUKARYTPORIN"/>
</dbReference>
<comment type="caution">
    <text evidence="9">The sequence shown here is derived from an EMBL/GenBank/DDBJ whole genome shotgun (WGS) entry which is preliminary data.</text>
</comment>
<dbReference type="GO" id="GO:0008308">
    <property type="term" value="F:voltage-gated monoatomic anion channel activity"/>
    <property type="evidence" value="ECO:0007669"/>
    <property type="project" value="InterPro"/>
</dbReference>
<dbReference type="AlphaFoldDB" id="A0A8T2RDX1"/>
<sequence length="275" mass="29408">MGKGPGIFSDIGKKAKDLLTKDYFQDQKLVITTETDCGLIFTTSSLKKKDLLTGDILTQFKNKNVTAEVKVDTNSSLTTTITVDELVRGLKTVLNATVPEPAGKLEFQYRHEHAGICSTIGLTAVPVVEVNAAFGAEAFAFGGEVAFDTGSGAFTKYNAGIGVTKPDFCAALLLADKAEVVKVSCLYNVNNETKTTVAGEVLHRFPTRDTTVTVGASYALDKLTTVKTRLNNHGKLGALLQHEIRPKSTITISTEVDTKALDKDPKVGLALALKP</sequence>
<gene>
    <name evidence="9" type="ORF">KP509_27G011600</name>
</gene>
<evidence type="ECO:0000313" key="9">
    <source>
        <dbReference type="EMBL" id="KAH7294652.1"/>
    </source>
</evidence>
<evidence type="ECO:0000256" key="4">
    <source>
        <dbReference type="ARBA" id="ARBA00022452"/>
    </source>
</evidence>